<protein>
    <submittedName>
        <fullName evidence="2">Sel1 repeat family protein</fullName>
    </submittedName>
</protein>
<dbReference type="AlphaFoldDB" id="A0A974PN50"/>
<feature type="chain" id="PRO_5037179502" evidence="1">
    <location>
        <begin position="31"/>
        <end position="196"/>
    </location>
</feature>
<proteinExistence type="predicted"/>
<dbReference type="SMART" id="SM00671">
    <property type="entry name" value="SEL1"/>
    <property type="match status" value="2"/>
</dbReference>
<dbReference type="SUPFAM" id="SSF81901">
    <property type="entry name" value="HCP-like"/>
    <property type="match status" value="1"/>
</dbReference>
<feature type="signal peptide" evidence="1">
    <location>
        <begin position="1"/>
        <end position="30"/>
    </location>
</feature>
<sequence length="196" mass="20727">MTRIGRHGLQGTCGALAIAVALAIAPAAEAGPTANAYALYARGDFQAAAARLTPLAFAGDARAQGLLGFMYEKGRGVPQNFVAAAAWYSCAADQGEATAQYLLGLLYDKGHGVQKDVVLSQKWLILAAARASRQERDVYTRLRDAVATKMSPAQRAVAQQLALEWSPAPPRAISMEPVPTPLPFLPRLLNPTPSAD</sequence>
<dbReference type="Pfam" id="PF08238">
    <property type="entry name" value="Sel1"/>
    <property type="match status" value="2"/>
</dbReference>
<dbReference type="PANTHER" id="PTHR11102">
    <property type="entry name" value="SEL-1-LIKE PROTEIN"/>
    <property type="match status" value="1"/>
</dbReference>
<dbReference type="Gene3D" id="1.25.40.10">
    <property type="entry name" value="Tetratricopeptide repeat domain"/>
    <property type="match status" value="1"/>
</dbReference>
<dbReference type="PANTHER" id="PTHR11102:SF160">
    <property type="entry name" value="ERAD-ASSOCIATED E3 UBIQUITIN-PROTEIN LIGASE COMPONENT HRD3"/>
    <property type="match status" value="1"/>
</dbReference>
<gene>
    <name evidence="2" type="ORF">EZH22_24120</name>
</gene>
<reference evidence="2 3" key="1">
    <citation type="submission" date="2020-10" db="EMBL/GenBank/DDBJ databases">
        <title>Degradation of 1,4-Dioxane by Xanthobacter sp. YN2, via a Novel Group-2 Soluble Di-Iron Monooxygenase.</title>
        <authorList>
            <person name="Ma F."/>
            <person name="Wang Y."/>
            <person name="Yang J."/>
            <person name="Guo H."/>
            <person name="Su D."/>
            <person name="Yu L."/>
        </authorList>
    </citation>
    <scope>NUCLEOTIDE SEQUENCE [LARGE SCALE GENOMIC DNA]</scope>
    <source>
        <strain evidence="2 3">YN2</strain>
    </source>
</reference>
<dbReference type="KEGG" id="xdi:EZH22_24120"/>
<dbReference type="Proteomes" id="UP000596427">
    <property type="component" value="Chromosome"/>
</dbReference>
<evidence type="ECO:0000256" key="1">
    <source>
        <dbReference type="SAM" id="SignalP"/>
    </source>
</evidence>
<dbReference type="InterPro" id="IPR011990">
    <property type="entry name" value="TPR-like_helical_dom_sf"/>
</dbReference>
<dbReference type="RefSeq" id="WP_203192923.1">
    <property type="nucleotide sequence ID" value="NZ_CP063362.1"/>
</dbReference>
<organism evidence="2 3">
    <name type="scientific">Xanthobacter dioxanivorans</name>
    <dbReference type="NCBI Taxonomy" id="2528964"/>
    <lineage>
        <taxon>Bacteria</taxon>
        <taxon>Pseudomonadati</taxon>
        <taxon>Pseudomonadota</taxon>
        <taxon>Alphaproteobacteria</taxon>
        <taxon>Hyphomicrobiales</taxon>
        <taxon>Xanthobacteraceae</taxon>
        <taxon>Xanthobacter</taxon>
    </lineage>
</organism>
<dbReference type="EMBL" id="CP063362">
    <property type="protein sequence ID" value="QRG06050.1"/>
    <property type="molecule type" value="Genomic_DNA"/>
</dbReference>
<keyword evidence="3" id="KW-1185">Reference proteome</keyword>
<keyword evidence="1" id="KW-0732">Signal</keyword>
<name>A0A974PN50_9HYPH</name>
<dbReference type="InterPro" id="IPR006597">
    <property type="entry name" value="Sel1-like"/>
</dbReference>
<accession>A0A974PN50</accession>
<evidence type="ECO:0000313" key="2">
    <source>
        <dbReference type="EMBL" id="QRG06050.1"/>
    </source>
</evidence>
<dbReference type="InterPro" id="IPR050767">
    <property type="entry name" value="Sel1_AlgK"/>
</dbReference>
<evidence type="ECO:0000313" key="3">
    <source>
        <dbReference type="Proteomes" id="UP000596427"/>
    </source>
</evidence>